<dbReference type="AlphaFoldDB" id="A0A9W9PG34"/>
<accession>A0A9W9PG34</accession>
<dbReference type="EMBL" id="JAPQKS010000002">
    <property type="protein sequence ID" value="KAJ5246095.1"/>
    <property type="molecule type" value="Genomic_DNA"/>
</dbReference>
<organism evidence="1 2">
    <name type="scientific">Penicillium chermesinum</name>
    <dbReference type="NCBI Taxonomy" id="63820"/>
    <lineage>
        <taxon>Eukaryota</taxon>
        <taxon>Fungi</taxon>
        <taxon>Dikarya</taxon>
        <taxon>Ascomycota</taxon>
        <taxon>Pezizomycotina</taxon>
        <taxon>Eurotiomycetes</taxon>
        <taxon>Eurotiomycetidae</taxon>
        <taxon>Eurotiales</taxon>
        <taxon>Aspergillaceae</taxon>
        <taxon>Penicillium</taxon>
    </lineage>
</organism>
<dbReference type="Proteomes" id="UP001150941">
    <property type="component" value="Unassembled WGS sequence"/>
</dbReference>
<reference evidence="1" key="1">
    <citation type="submission" date="2022-11" db="EMBL/GenBank/DDBJ databases">
        <authorList>
            <person name="Petersen C."/>
        </authorList>
    </citation>
    <scope>NUCLEOTIDE SEQUENCE</scope>
    <source>
        <strain evidence="1">IBT 19713</strain>
    </source>
</reference>
<comment type="caution">
    <text evidence="1">The sequence shown here is derived from an EMBL/GenBank/DDBJ whole genome shotgun (WGS) entry which is preliminary data.</text>
</comment>
<evidence type="ECO:0000313" key="2">
    <source>
        <dbReference type="Proteomes" id="UP001150941"/>
    </source>
</evidence>
<sequence>MRGLSPRSFFASPQLVTHAVSCRYWPLDALMPSVSHASLPLASHAFGCHPSSTDPSEATSRQLNFLSPRGSPKPLVKPPRSAISTKLLGKTITQSAFHHLHSPPSSFSLCNHTTRLWHRYGKRLYFHHSYISLCWKQ</sequence>
<gene>
    <name evidence="1" type="ORF">N7468_001078</name>
</gene>
<protein>
    <submittedName>
        <fullName evidence="1">Uncharacterized protein</fullName>
    </submittedName>
</protein>
<dbReference type="RefSeq" id="XP_058333516.1">
    <property type="nucleotide sequence ID" value="XM_058470375.1"/>
</dbReference>
<name>A0A9W9PG34_9EURO</name>
<dbReference type="GeneID" id="83197678"/>
<reference evidence="1" key="2">
    <citation type="journal article" date="2023" name="IMA Fungus">
        <title>Comparative genomic study of the Penicillium genus elucidates a diverse pangenome and 15 lateral gene transfer events.</title>
        <authorList>
            <person name="Petersen C."/>
            <person name="Sorensen T."/>
            <person name="Nielsen M.R."/>
            <person name="Sondergaard T.E."/>
            <person name="Sorensen J.L."/>
            <person name="Fitzpatrick D.A."/>
            <person name="Frisvad J.C."/>
            <person name="Nielsen K.L."/>
        </authorList>
    </citation>
    <scope>NUCLEOTIDE SEQUENCE</scope>
    <source>
        <strain evidence="1">IBT 19713</strain>
    </source>
</reference>
<proteinExistence type="predicted"/>
<evidence type="ECO:0000313" key="1">
    <source>
        <dbReference type="EMBL" id="KAJ5246095.1"/>
    </source>
</evidence>
<keyword evidence="2" id="KW-1185">Reference proteome</keyword>